<proteinExistence type="predicted"/>
<comment type="caution">
    <text evidence="1">The sequence shown here is derived from an EMBL/GenBank/DDBJ whole genome shotgun (WGS) entry which is preliminary data.</text>
</comment>
<accession>A0ACA9K432</accession>
<evidence type="ECO:0000313" key="2">
    <source>
        <dbReference type="Proteomes" id="UP000789366"/>
    </source>
</evidence>
<evidence type="ECO:0000313" key="1">
    <source>
        <dbReference type="EMBL" id="CAG8451114.1"/>
    </source>
</evidence>
<keyword evidence="2" id="KW-1185">Reference proteome</keyword>
<sequence>MQKRQISKLLAEKFTLCLLNKQTQKQLQNCEADKATLALVQGRTAVQLGANLRHGAVELEEIERYKAEQLSGAYLHSNSDLVSTRKTYNVDTNKLVITKTETEELVRNIIAFTQSVLGDKLKHSSQMEPSKIYRDLNLRLNDQEWLRIDSMTNYLSALSGPSTLQSLINTITKGVVDKFSSFLSKKNRGNLLVDIGLDVQTDLD</sequence>
<gene>
    <name evidence="1" type="ORF">SPELUC_LOCUS802</name>
</gene>
<dbReference type="EMBL" id="CAJVPW010000349">
    <property type="protein sequence ID" value="CAG8451114.1"/>
    <property type="molecule type" value="Genomic_DNA"/>
</dbReference>
<reference evidence="1" key="1">
    <citation type="submission" date="2021-06" db="EMBL/GenBank/DDBJ databases">
        <authorList>
            <person name="Kallberg Y."/>
            <person name="Tangrot J."/>
            <person name="Rosling A."/>
        </authorList>
    </citation>
    <scope>NUCLEOTIDE SEQUENCE</scope>
    <source>
        <strain evidence="1">28 12/20/2015</strain>
    </source>
</reference>
<protein>
    <submittedName>
        <fullName evidence="1">4857_t:CDS:1</fullName>
    </submittedName>
</protein>
<organism evidence="1 2">
    <name type="scientific">Cetraspora pellucida</name>
    <dbReference type="NCBI Taxonomy" id="1433469"/>
    <lineage>
        <taxon>Eukaryota</taxon>
        <taxon>Fungi</taxon>
        <taxon>Fungi incertae sedis</taxon>
        <taxon>Mucoromycota</taxon>
        <taxon>Glomeromycotina</taxon>
        <taxon>Glomeromycetes</taxon>
        <taxon>Diversisporales</taxon>
        <taxon>Gigasporaceae</taxon>
        <taxon>Cetraspora</taxon>
    </lineage>
</organism>
<name>A0ACA9K432_9GLOM</name>
<dbReference type="Proteomes" id="UP000789366">
    <property type="component" value="Unassembled WGS sequence"/>
</dbReference>